<comment type="similarity">
    <text evidence="3">Belongs to the RRG9 family.</text>
</comment>
<dbReference type="Proteomes" id="UP001174934">
    <property type="component" value="Unassembled WGS sequence"/>
</dbReference>
<dbReference type="EMBL" id="JAULSR010000001">
    <property type="protein sequence ID" value="KAK0634978.1"/>
    <property type="molecule type" value="Genomic_DNA"/>
</dbReference>
<evidence type="ECO:0000256" key="3">
    <source>
        <dbReference type="ARBA" id="ARBA00010895"/>
    </source>
</evidence>
<evidence type="ECO:0000256" key="5">
    <source>
        <dbReference type="ARBA" id="ARBA00022946"/>
    </source>
</evidence>
<feature type="region of interest" description="Disordered" evidence="6">
    <location>
        <begin position="257"/>
        <end position="301"/>
    </location>
</feature>
<feature type="compositionally biased region" description="Low complexity" evidence="6">
    <location>
        <begin position="140"/>
        <end position="152"/>
    </location>
</feature>
<proteinExistence type="inferred from homology"/>
<comment type="subcellular location">
    <subcellularLocation>
        <location evidence="2">Mitochondrion</location>
    </subcellularLocation>
</comment>
<gene>
    <name evidence="7" type="ORF">B0T17DRAFT_485246</name>
</gene>
<feature type="compositionally biased region" description="Polar residues" evidence="6">
    <location>
        <begin position="42"/>
        <end position="53"/>
    </location>
</feature>
<dbReference type="InterPro" id="IPR010487">
    <property type="entry name" value="NGRN/Rrg9"/>
</dbReference>
<name>A0AA39XJ43_9PEZI</name>
<evidence type="ECO:0000256" key="6">
    <source>
        <dbReference type="SAM" id="MobiDB-lite"/>
    </source>
</evidence>
<evidence type="ECO:0000313" key="8">
    <source>
        <dbReference type="Proteomes" id="UP001174934"/>
    </source>
</evidence>
<feature type="compositionally biased region" description="Low complexity" evidence="6">
    <location>
        <begin position="71"/>
        <end position="85"/>
    </location>
</feature>
<dbReference type="GO" id="GO:0005739">
    <property type="term" value="C:mitochondrion"/>
    <property type="evidence" value="ECO:0007669"/>
    <property type="project" value="UniProtKB-SubCell"/>
</dbReference>
<comment type="function">
    <text evidence="1">Required for respiratory activity and maintenance and expression of the mitochondrial genome.</text>
</comment>
<accession>A0AA39XJ43</accession>
<feature type="region of interest" description="Disordered" evidence="6">
    <location>
        <begin position="42"/>
        <end position="155"/>
    </location>
</feature>
<reference evidence="7" key="1">
    <citation type="submission" date="2023-06" db="EMBL/GenBank/DDBJ databases">
        <title>Genome-scale phylogeny and comparative genomics of the fungal order Sordariales.</title>
        <authorList>
            <consortium name="Lawrence Berkeley National Laboratory"/>
            <person name="Hensen N."/>
            <person name="Bonometti L."/>
            <person name="Westerberg I."/>
            <person name="Brannstrom I.O."/>
            <person name="Guillou S."/>
            <person name="Cros-Aarteil S."/>
            <person name="Calhoun S."/>
            <person name="Haridas S."/>
            <person name="Kuo A."/>
            <person name="Mondo S."/>
            <person name="Pangilinan J."/>
            <person name="Riley R."/>
            <person name="LaButti K."/>
            <person name="Andreopoulos B."/>
            <person name="Lipzen A."/>
            <person name="Chen C."/>
            <person name="Yanf M."/>
            <person name="Daum C."/>
            <person name="Ng V."/>
            <person name="Clum A."/>
            <person name="Steindorff A."/>
            <person name="Ohm R."/>
            <person name="Martin F."/>
            <person name="Silar P."/>
            <person name="Natvig D."/>
            <person name="Lalanne C."/>
            <person name="Gautier V."/>
            <person name="Ament-velasquez S.L."/>
            <person name="Kruys A."/>
            <person name="Hutchinson M.I."/>
            <person name="Powell A.J."/>
            <person name="Barry K."/>
            <person name="Miller A.N."/>
            <person name="Grigoriev I.V."/>
            <person name="Debuchy R."/>
            <person name="Gladieux P."/>
            <person name="Thoren M.H."/>
            <person name="Johannesson H."/>
        </authorList>
    </citation>
    <scope>NUCLEOTIDE SEQUENCE</scope>
    <source>
        <strain evidence="7">SMH3391-2</strain>
    </source>
</reference>
<keyword evidence="5" id="KW-0809">Transit peptide</keyword>
<dbReference type="PANTHER" id="PTHR13475:SF3">
    <property type="entry name" value="NEUGRIN"/>
    <property type="match status" value="1"/>
</dbReference>
<feature type="compositionally biased region" description="Basic and acidic residues" evidence="6">
    <location>
        <begin position="257"/>
        <end position="271"/>
    </location>
</feature>
<evidence type="ECO:0000256" key="1">
    <source>
        <dbReference type="ARBA" id="ARBA00003548"/>
    </source>
</evidence>
<feature type="compositionally biased region" description="Basic and acidic residues" evidence="6">
    <location>
        <begin position="110"/>
        <end position="138"/>
    </location>
</feature>
<keyword evidence="8" id="KW-1185">Reference proteome</keyword>
<dbReference type="AlphaFoldDB" id="A0AA39XJ43"/>
<protein>
    <recommendedName>
        <fullName evidence="4">Required for respiratory growth protein 9, mitochondrial</fullName>
    </recommendedName>
</protein>
<evidence type="ECO:0000256" key="4">
    <source>
        <dbReference type="ARBA" id="ARBA00013566"/>
    </source>
</evidence>
<evidence type="ECO:0000256" key="2">
    <source>
        <dbReference type="ARBA" id="ARBA00004173"/>
    </source>
</evidence>
<organism evidence="7 8">
    <name type="scientific">Bombardia bombarda</name>
    <dbReference type="NCBI Taxonomy" id="252184"/>
    <lineage>
        <taxon>Eukaryota</taxon>
        <taxon>Fungi</taxon>
        <taxon>Dikarya</taxon>
        <taxon>Ascomycota</taxon>
        <taxon>Pezizomycotina</taxon>
        <taxon>Sordariomycetes</taxon>
        <taxon>Sordariomycetidae</taxon>
        <taxon>Sordariales</taxon>
        <taxon>Lasiosphaeriaceae</taxon>
        <taxon>Bombardia</taxon>
    </lineage>
</organism>
<dbReference type="PANTHER" id="PTHR13475">
    <property type="entry name" value="NEUGRIN"/>
    <property type="match status" value="1"/>
</dbReference>
<sequence>MNCTCRTTALRVFIRNVAQFQVPVDATARRLPLNRSDLDSFLSRQKPTESNAPKNDADYESYSYEEPVLPEAATTEAATTEAATEPIRQQRNDARKPRPPNKKTYSSTNRDSRKDHQWSSAEPREPRRERRDPRESPRKQQQQQDQEEAYQQPKWENWRIQKEALKEKFPEGWMPRKRLSPDALAGIRALHKEFPQQYTTEVLANQFEVSSEAIRRILKSNWAPTDDEDIDRQRRWFNRGKEVWARWAELGKKPPTKWRAEGIVRDPKWNEPKVPQQQRTPEDSRSKARRQRLANLSRSHM</sequence>
<evidence type="ECO:0000313" key="7">
    <source>
        <dbReference type="EMBL" id="KAK0634978.1"/>
    </source>
</evidence>
<comment type="caution">
    <text evidence="7">The sequence shown here is derived from an EMBL/GenBank/DDBJ whole genome shotgun (WGS) entry which is preliminary data.</text>
</comment>
<dbReference type="GO" id="GO:0005634">
    <property type="term" value="C:nucleus"/>
    <property type="evidence" value="ECO:0007669"/>
    <property type="project" value="TreeGrafter"/>
</dbReference>
<dbReference type="Pfam" id="PF06413">
    <property type="entry name" value="Neugrin"/>
    <property type="match status" value="1"/>
</dbReference>